<gene>
    <name evidence="8" type="ORF">FJV41_30230</name>
</gene>
<dbReference type="Gene3D" id="1.10.10.60">
    <property type="entry name" value="Homeodomain-like"/>
    <property type="match status" value="1"/>
</dbReference>
<dbReference type="SUPFAM" id="SSF52540">
    <property type="entry name" value="P-loop containing nucleoside triphosphate hydrolases"/>
    <property type="match status" value="1"/>
</dbReference>
<evidence type="ECO:0000259" key="7">
    <source>
        <dbReference type="PROSITE" id="PS50045"/>
    </source>
</evidence>
<evidence type="ECO:0000256" key="3">
    <source>
        <dbReference type="ARBA" id="ARBA00023015"/>
    </source>
</evidence>
<dbReference type="Gene3D" id="1.10.8.60">
    <property type="match status" value="1"/>
</dbReference>
<dbReference type="InterPro" id="IPR000253">
    <property type="entry name" value="FHA_dom"/>
</dbReference>
<dbReference type="SUPFAM" id="SSF46689">
    <property type="entry name" value="Homeodomain-like"/>
    <property type="match status" value="1"/>
</dbReference>
<dbReference type="PRINTS" id="PR01590">
    <property type="entry name" value="HTHFIS"/>
</dbReference>
<dbReference type="SUPFAM" id="SSF49879">
    <property type="entry name" value="SMAD/FHA domain"/>
    <property type="match status" value="1"/>
</dbReference>
<dbReference type="Pfam" id="PF02954">
    <property type="entry name" value="HTH_8"/>
    <property type="match status" value="1"/>
</dbReference>
<evidence type="ECO:0000256" key="4">
    <source>
        <dbReference type="ARBA" id="ARBA00023125"/>
    </source>
</evidence>
<dbReference type="GO" id="GO:0043565">
    <property type="term" value="F:sequence-specific DNA binding"/>
    <property type="evidence" value="ECO:0007669"/>
    <property type="project" value="InterPro"/>
</dbReference>
<evidence type="ECO:0000256" key="1">
    <source>
        <dbReference type="ARBA" id="ARBA00022741"/>
    </source>
</evidence>
<dbReference type="GO" id="GO:0006355">
    <property type="term" value="P:regulation of DNA-templated transcription"/>
    <property type="evidence" value="ECO:0007669"/>
    <property type="project" value="InterPro"/>
</dbReference>
<keyword evidence="1" id="KW-0547">Nucleotide-binding</keyword>
<dbReference type="InterPro" id="IPR003593">
    <property type="entry name" value="AAA+_ATPase"/>
</dbReference>
<evidence type="ECO:0000256" key="5">
    <source>
        <dbReference type="ARBA" id="ARBA00023163"/>
    </source>
</evidence>
<dbReference type="CDD" id="cd00060">
    <property type="entry name" value="FHA"/>
    <property type="match status" value="1"/>
</dbReference>
<dbReference type="Pfam" id="PF00498">
    <property type="entry name" value="FHA"/>
    <property type="match status" value="1"/>
</dbReference>
<dbReference type="Gene3D" id="3.40.50.300">
    <property type="entry name" value="P-loop containing nucleotide triphosphate hydrolases"/>
    <property type="match status" value="1"/>
</dbReference>
<dbReference type="PROSITE" id="PS50006">
    <property type="entry name" value="FHA_DOMAIN"/>
    <property type="match status" value="1"/>
</dbReference>
<dbReference type="InterPro" id="IPR009057">
    <property type="entry name" value="Homeodomain-like_sf"/>
</dbReference>
<evidence type="ECO:0000313" key="8">
    <source>
        <dbReference type="EMBL" id="TQF12217.1"/>
    </source>
</evidence>
<dbReference type="InterPro" id="IPR027417">
    <property type="entry name" value="P-loop_NTPase"/>
</dbReference>
<feature type="domain" description="FHA" evidence="6">
    <location>
        <begin position="40"/>
        <end position="89"/>
    </location>
</feature>
<dbReference type="Gene3D" id="3.30.70.270">
    <property type="match status" value="1"/>
</dbReference>
<keyword evidence="9" id="KW-1185">Reference proteome</keyword>
<dbReference type="InterPro" id="IPR025943">
    <property type="entry name" value="Sigma_54_int_dom_ATP-bd_2"/>
</dbReference>
<dbReference type="InterPro" id="IPR002078">
    <property type="entry name" value="Sigma_54_int"/>
</dbReference>
<evidence type="ECO:0000256" key="2">
    <source>
        <dbReference type="ARBA" id="ARBA00022840"/>
    </source>
</evidence>
<dbReference type="InterPro" id="IPR008984">
    <property type="entry name" value="SMAD_FHA_dom_sf"/>
</dbReference>
<dbReference type="InterPro" id="IPR043128">
    <property type="entry name" value="Rev_trsase/Diguanyl_cyclase"/>
</dbReference>
<keyword evidence="5" id="KW-0804">Transcription</keyword>
<dbReference type="PANTHER" id="PTHR32071">
    <property type="entry name" value="TRANSCRIPTIONAL REGULATORY PROTEIN"/>
    <property type="match status" value="1"/>
</dbReference>
<proteinExistence type="predicted"/>
<dbReference type="PROSITE" id="PS50045">
    <property type="entry name" value="SIGMA54_INTERACT_4"/>
    <property type="match status" value="1"/>
</dbReference>
<name>A0A540WTF9_9BACT</name>
<evidence type="ECO:0000313" key="9">
    <source>
        <dbReference type="Proteomes" id="UP000315369"/>
    </source>
</evidence>
<dbReference type="AlphaFoldDB" id="A0A540WTF9"/>
<feature type="domain" description="Sigma-54 factor interaction" evidence="7">
    <location>
        <begin position="265"/>
        <end position="494"/>
    </location>
</feature>
<protein>
    <submittedName>
        <fullName evidence="8">FHA domain-containing protein</fullName>
    </submittedName>
</protein>
<dbReference type="Pfam" id="PF00158">
    <property type="entry name" value="Sigma54_activat"/>
    <property type="match status" value="1"/>
</dbReference>
<keyword evidence="4" id="KW-0238">DNA-binding</keyword>
<keyword evidence="3" id="KW-0805">Transcription regulation</keyword>
<comment type="caution">
    <text evidence="8">The sequence shown here is derived from an EMBL/GenBank/DDBJ whole genome shotgun (WGS) entry which is preliminary data.</text>
</comment>
<dbReference type="PROSITE" id="PS00676">
    <property type="entry name" value="SIGMA54_INTERACT_2"/>
    <property type="match status" value="1"/>
</dbReference>
<dbReference type="InterPro" id="IPR058031">
    <property type="entry name" value="AAA_lid_NorR"/>
</dbReference>
<accession>A0A540WTF9</accession>
<dbReference type="CDD" id="cd00009">
    <property type="entry name" value="AAA"/>
    <property type="match status" value="1"/>
</dbReference>
<dbReference type="SUPFAM" id="SSF55073">
    <property type="entry name" value="Nucleotide cyclase"/>
    <property type="match status" value="1"/>
</dbReference>
<dbReference type="InterPro" id="IPR025944">
    <property type="entry name" value="Sigma_54_int_dom_CS"/>
</dbReference>
<dbReference type="Proteomes" id="UP000315369">
    <property type="component" value="Unassembled WGS sequence"/>
</dbReference>
<dbReference type="SMART" id="SM00240">
    <property type="entry name" value="FHA"/>
    <property type="match status" value="1"/>
</dbReference>
<dbReference type="Pfam" id="PF25601">
    <property type="entry name" value="AAA_lid_14"/>
    <property type="match status" value="1"/>
</dbReference>
<dbReference type="GO" id="GO:0005524">
    <property type="term" value="F:ATP binding"/>
    <property type="evidence" value="ECO:0007669"/>
    <property type="project" value="UniProtKB-KW"/>
</dbReference>
<reference evidence="8 9" key="1">
    <citation type="submission" date="2019-06" db="EMBL/GenBank/DDBJ databases">
        <authorList>
            <person name="Livingstone P."/>
            <person name="Whitworth D."/>
        </authorList>
    </citation>
    <scope>NUCLEOTIDE SEQUENCE [LARGE SCALE GENOMIC DNA]</scope>
    <source>
        <strain evidence="8 9">AM401</strain>
    </source>
</reference>
<dbReference type="InterPro" id="IPR029787">
    <property type="entry name" value="Nucleotide_cyclase"/>
</dbReference>
<evidence type="ECO:0000259" key="6">
    <source>
        <dbReference type="PROSITE" id="PS50006"/>
    </source>
</evidence>
<dbReference type="FunFam" id="3.40.50.300:FF:000006">
    <property type="entry name" value="DNA-binding transcriptional regulator NtrC"/>
    <property type="match status" value="1"/>
</dbReference>
<dbReference type="OrthoDB" id="5481316at2"/>
<dbReference type="PROSITE" id="PS00688">
    <property type="entry name" value="SIGMA54_INTERACT_3"/>
    <property type="match status" value="1"/>
</dbReference>
<sequence>MDGRAARGTLLPPESSERHYLLVFDGDSARMFALPEQGEVVIGRGDGADLKLCEASVSRAHAKVSVTGGQVRIADLESQNGTHVNEERVVGTRRLSSGDVVTLSSATLVLHLGRRATTGPLFVDPATMRQRVEAELERALRYFRPFSVLHVSLGTKTADRPRVELALQAVCRGLDVASWTGADSFSVALPELDDPGAREHALRILEALEPLAPAARAGVAACPSDGCDVDTLHSSASAAARTTAAGDVASGRDAFQTLKLGDREVLIADPVMMRLYGLAERIARSDLPVLVNGETGAGKELAASALHFLSHRKAQRLVTLNCAALQESLLESELFGHEKGAFTHATATKMGLFEAASGGTLFLDEVGELSLSIQAKLLRALDTQRITRLGDVKERVIDVRVVAATNRDLEAEIRAGRFRQDLFFRLSGSILWLPPLRERKRELPILARAFLLRACERSAREPLEISDAAMQRLALYPWPGNVRELRNVMDYAAAAVTEEVLEPWHLDERLGAGFSVKPSASTEPALPAQEPTTLPALTNLAEEIQTLERTRMTQALHASEGNQTRAAQRIGMPLRTFVTKMKQYGLRGK</sequence>
<dbReference type="InterPro" id="IPR002197">
    <property type="entry name" value="HTH_Fis"/>
</dbReference>
<dbReference type="PANTHER" id="PTHR32071:SF122">
    <property type="entry name" value="SIGMA FACTOR"/>
    <property type="match status" value="1"/>
</dbReference>
<dbReference type="Gene3D" id="2.60.200.20">
    <property type="match status" value="1"/>
</dbReference>
<dbReference type="EMBL" id="VIFM01000149">
    <property type="protein sequence ID" value="TQF12217.1"/>
    <property type="molecule type" value="Genomic_DNA"/>
</dbReference>
<organism evidence="8 9">
    <name type="scientific">Myxococcus llanfairpwllgwyngyllgogerychwyrndrobwllllantysiliogogogochensis</name>
    <dbReference type="NCBI Taxonomy" id="2590453"/>
    <lineage>
        <taxon>Bacteria</taxon>
        <taxon>Pseudomonadati</taxon>
        <taxon>Myxococcota</taxon>
        <taxon>Myxococcia</taxon>
        <taxon>Myxococcales</taxon>
        <taxon>Cystobacterineae</taxon>
        <taxon>Myxococcaceae</taxon>
        <taxon>Myxococcus</taxon>
    </lineage>
</organism>
<dbReference type="SMART" id="SM00382">
    <property type="entry name" value="AAA"/>
    <property type="match status" value="1"/>
</dbReference>
<keyword evidence="2" id="KW-0067">ATP-binding</keyword>